<name>A0ABR1L884_9PEZI</name>
<feature type="chain" id="PRO_5047167722" evidence="2">
    <location>
        <begin position="18"/>
        <end position="241"/>
    </location>
</feature>
<protein>
    <submittedName>
        <fullName evidence="3">Uncharacterized protein</fullName>
    </submittedName>
</protein>
<dbReference type="EMBL" id="JBBPEH010000013">
    <property type="protein sequence ID" value="KAK7530840.1"/>
    <property type="molecule type" value="Genomic_DNA"/>
</dbReference>
<sequence>MCLVAGLLLWALRRLWREPGGFARAISRSEVVSSLHSFRASEVLRHLRKDGGRVFKYLTLDWTDVLVPKASRPALSNSIFPWQVYHAAWQSTRLLFLELLLGRLRHNHTPITAQSQFQAGANDCLLRPKERHNPPSIHGTNHPPPSRCQGKRAAPGQHASPPDRRPPHPKDVPRLVLPARELARGKRFLDTLPQSTHGLQLRRARPHGAALPRRDGQSQAPGQERCGGARGGRGWCGCWRA</sequence>
<feature type="compositionally biased region" description="Basic and acidic residues" evidence="1">
    <location>
        <begin position="161"/>
        <end position="172"/>
    </location>
</feature>
<evidence type="ECO:0000313" key="3">
    <source>
        <dbReference type="EMBL" id="KAK7530840.1"/>
    </source>
</evidence>
<feature type="region of interest" description="Disordered" evidence="1">
    <location>
        <begin position="187"/>
        <end position="230"/>
    </location>
</feature>
<gene>
    <name evidence="3" type="ORF">J3D65DRAFT_138969</name>
</gene>
<feature type="region of interest" description="Disordered" evidence="1">
    <location>
        <begin position="126"/>
        <end position="172"/>
    </location>
</feature>
<reference evidence="3 4" key="1">
    <citation type="submission" date="2024-04" db="EMBL/GenBank/DDBJ databases">
        <title>Phyllosticta paracitricarpa is synonymous to the EU quarantine fungus P. citricarpa based on phylogenomic analyses.</title>
        <authorList>
            <consortium name="Lawrence Berkeley National Laboratory"/>
            <person name="Van ingen-buijs V.A."/>
            <person name="Van westerhoven A.C."/>
            <person name="Haridas S."/>
            <person name="Skiadas P."/>
            <person name="Martin F."/>
            <person name="Groenewald J.Z."/>
            <person name="Crous P.W."/>
            <person name="Seidl M.F."/>
        </authorList>
    </citation>
    <scope>NUCLEOTIDE SEQUENCE [LARGE SCALE GENOMIC DNA]</scope>
    <source>
        <strain evidence="3 4">CPC 17464</strain>
    </source>
</reference>
<accession>A0ABR1L884</accession>
<feature type="signal peptide" evidence="2">
    <location>
        <begin position="1"/>
        <end position="17"/>
    </location>
</feature>
<evidence type="ECO:0000313" key="4">
    <source>
        <dbReference type="Proteomes" id="UP001360953"/>
    </source>
</evidence>
<keyword evidence="2" id="KW-0732">Signal</keyword>
<evidence type="ECO:0000256" key="1">
    <source>
        <dbReference type="SAM" id="MobiDB-lite"/>
    </source>
</evidence>
<evidence type="ECO:0000256" key="2">
    <source>
        <dbReference type="SAM" id="SignalP"/>
    </source>
</evidence>
<dbReference type="RefSeq" id="XP_066650913.1">
    <property type="nucleotide sequence ID" value="XM_066793969.1"/>
</dbReference>
<comment type="caution">
    <text evidence="3">The sequence shown here is derived from an EMBL/GenBank/DDBJ whole genome shotgun (WGS) entry which is preliminary data.</text>
</comment>
<dbReference type="Proteomes" id="UP001360953">
    <property type="component" value="Unassembled WGS sequence"/>
</dbReference>
<organism evidence="3 4">
    <name type="scientific">Phyllosticta citribraziliensis</name>
    <dbReference type="NCBI Taxonomy" id="989973"/>
    <lineage>
        <taxon>Eukaryota</taxon>
        <taxon>Fungi</taxon>
        <taxon>Dikarya</taxon>
        <taxon>Ascomycota</taxon>
        <taxon>Pezizomycotina</taxon>
        <taxon>Dothideomycetes</taxon>
        <taxon>Dothideomycetes incertae sedis</taxon>
        <taxon>Botryosphaeriales</taxon>
        <taxon>Phyllostictaceae</taxon>
        <taxon>Phyllosticta</taxon>
    </lineage>
</organism>
<proteinExistence type="predicted"/>
<dbReference type="GeneID" id="92026875"/>
<keyword evidence="4" id="KW-1185">Reference proteome</keyword>